<dbReference type="RefSeq" id="WP_041994736.1">
    <property type="nucleotide sequence ID" value="NZ_CDBT01000012.1"/>
</dbReference>
<keyword evidence="4 8" id="KW-1133">Transmembrane helix</keyword>
<feature type="transmembrane region" description="Helical" evidence="8">
    <location>
        <begin position="415"/>
        <end position="435"/>
    </location>
</feature>
<evidence type="ECO:0000256" key="5">
    <source>
        <dbReference type="ARBA" id="ARBA00023065"/>
    </source>
</evidence>
<evidence type="ECO:0000256" key="2">
    <source>
        <dbReference type="ARBA" id="ARBA00022448"/>
    </source>
</evidence>
<comment type="caution">
    <text evidence="9">The sequence shown here is derived from an EMBL/GenBank/DDBJ whole genome shotgun (WGS) entry which is preliminary data.</text>
</comment>
<proteinExistence type="predicted"/>
<comment type="subcellular location">
    <subcellularLocation>
        <location evidence="1">Membrane</location>
        <topology evidence="1">Multi-pass membrane protein</topology>
    </subcellularLocation>
</comment>
<sequence>MAQDSLFSSDPVPAGSHPRLVLRLIQQDKMPLWVLLLAAIVGILAGLVCGLFESGVSWVIAQRGLLLADRPWWQLLLMGFAISALLGMVGYFLTHTFAPEAGGSGIPEIEGAMEDLRPVRWWRVLPVKFFGGICTLSSGMVLGREGPSVQIGGNVGKMVADLFRLPKEHGHALLAAGAAGGLAAAFNAPLAGILFVMEEMRPQFRYSFLAIKAVAISAVMATLTLQNMKGQHPVIALPHYDAPALKALWLFLFMGAAFGVLGFVFNKLVLACQDGYLALHQNKRHRFVAIGMLVAGTFGVLSLFVPSVTGGGTDLIPQLMDGGYAMATLFVIFSVRLVATLVCFCSGAPGGVFAPTLALGTLFGLVFGYIFHAAFPDLGIEPGAFAIAGMGALFAATVRAPVTGIVLVTEMTDNYQLILPMMITTIGATIVAQWLGGRPLYSQILERTLRMAERLRLADTSKAG</sequence>
<feature type="transmembrane region" description="Helical" evidence="8">
    <location>
        <begin position="72"/>
        <end position="93"/>
    </location>
</feature>
<feature type="transmembrane region" description="Helical" evidence="8">
    <location>
        <begin position="287"/>
        <end position="305"/>
    </location>
</feature>
<dbReference type="PANTHER" id="PTHR45711:SF6">
    <property type="entry name" value="CHLORIDE CHANNEL PROTEIN"/>
    <property type="match status" value="1"/>
</dbReference>
<dbReference type="GeneID" id="97222180"/>
<dbReference type="CDD" id="cd01031">
    <property type="entry name" value="EriC"/>
    <property type="match status" value="1"/>
</dbReference>
<evidence type="ECO:0000256" key="6">
    <source>
        <dbReference type="ARBA" id="ARBA00023136"/>
    </source>
</evidence>
<dbReference type="Proteomes" id="UP001630969">
    <property type="component" value="Unassembled WGS sequence"/>
</dbReference>
<evidence type="ECO:0000313" key="10">
    <source>
        <dbReference type="Proteomes" id="UP001630969"/>
    </source>
</evidence>
<dbReference type="PANTHER" id="PTHR45711">
    <property type="entry name" value="CHLORIDE CHANNEL PROTEIN"/>
    <property type="match status" value="1"/>
</dbReference>
<keyword evidence="3 8" id="KW-0812">Transmembrane</keyword>
<evidence type="ECO:0000313" key="9">
    <source>
        <dbReference type="EMBL" id="MFM4894976.1"/>
    </source>
</evidence>
<evidence type="ECO:0000256" key="1">
    <source>
        <dbReference type="ARBA" id="ARBA00004141"/>
    </source>
</evidence>
<organism evidence="9 10">
    <name type="scientific">Aeromonas bivalvium</name>
    <dbReference type="NCBI Taxonomy" id="440079"/>
    <lineage>
        <taxon>Bacteria</taxon>
        <taxon>Pseudomonadati</taxon>
        <taxon>Pseudomonadota</taxon>
        <taxon>Gammaproteobacteria</taxon>
        <taxon>Aeromonadales</taxon>
        <taxon>Aeromonadaceae</taxon>
        <taxon>Aeromonas</taxon>
    </lineage>
</organism>
<feature type="transmembrane region" description="Helical" evidence="8">
    <location>
        <begin position="172"/>
        <end position="197"/>
    </location>
</feature>
<reference evidence="9 10" key="1">
    <citation type="submission" date="2024-09" db="EMBL/GenBank/DDBJ databases">
        <title>Aeromonas strains Genome sequencing and assembly.</title>
        <authorList>
            <person name="Hu X."/>
            <person name="Tang B."/>
        </authorList>
    </citation>
    <scope>NUCLEOTIDE SEQUENCE [LARGE SCALE GENOMIC DNA]</scope>
    <source>
        <strain evidence="9 10">NB23SCDHY001</strain>
    </source>
</reference>
<evidence type="ECO:0000256" key="4">
    <source>
        <dbReference type="ARBA" id="ARBA00022989"/>
    </source>
</evidence>
<feature type="transmembrane region" description="Helical" evidence="8">
    <location>
        <begin position="248"/>
        <end position="266"/>
    </location>
</feature>
<keyword evidence="7" id="KW-0868">Chloride</keyword>
<dbReference type="PRINTS" id="PR00762">
    <property type="entry name" value="CLCHANNEL"/>
</dbReference>
<feature type="transmembrane region" description="Helical" evidence="8">
    <location>
        <begin position="32"/>
        <end position="60"/>
    </location>
</feature>
<evidence type="ECO:0000256" key="3">
    <source>
        <dbReference type="ARBA" id="ARBA00022692"/>
    </source>
</evidence>
<keyword evidence="10" id="KW-1185">Reference proteome</keyword>
<dbReference type="Pfam" id="PF00654">
    <property type="entry name" value="Voltage_CLC"/>
    <property type="match status" value="1"/>
</dbReference>
<dbReference type="EMBL" id="JBGXBU010000012">
    <property type="protein sequence ID" value="MFM4894976.1"/>
    <property type="molecule type" value="Genomic_DNA"/>
</dbReference>
<gene>
    <name evidence="9" type="primary">clcA</name>
    <name evidence="9" type="ORF">ACEUDJ_19210</name>
</gene>
<dbReference type="SUPFAM" id="SSF81340">
    <property type="entry name" value="Clc chloride channel"/>
    <property type="match status" value="1"/>
</dbReference>
<feature type="transmembrane region" description="Helical" evidence="8">
    <location>
        <begin position="383"/>
        <end position="408"/>
    </location>
</feature>
<dbReference type="Gene3D" id="1.10.3080.10">
    <property type="entry name" value="Clc chloride channel"/>
    <property type="match status" value="1"/>
</dbReference>
<dbReference type="InterPro" id="IPR014743">
    <property type="entry name" value="Cl-channel_core"/>
</dbReference>
<keyword evidence="2" id="KW-0813">Transport</keyword>
<evidence type="ECO:0000256" key="8">
    <source>
        <dbReference type="SAM" id="Phobius"/>
    </source>
</evidence>
<dbReference type="NCBIfam" id="NF003640">
    <property type="entry name" value="PRK05277.1"/>
    <property type="match status" value="1"/>
</dbReference>
<dbReference type="InterPro" id="IPR001807">
    <property type="entry name" value="ClC"/>
</dbReference>
<keyword evidence="5" id="KW-0406">Ion transport</keyword>
<accession>A0ABW9GV64</accession>
<feature type="transmembrane region" description="Helical" evidence="8">
    <location>
        <begin position="352"/>
        <end position="371"/>
    </location>
</feature>
<keyword evidence="6 8" id="KW-0472">Membrane</keyword>
<name>A0ABW9GV64_9GAMM</name>
<evidence type="ECO:0000256" key="7">
    <source>
        <dbReference type="ARBA" id="ARBA00023214"/>
    </source>
</evidence>
<feature type="transmembrane region" description="Helical" evidence="8">
    <location>
        <begin position="209"/>
        <end position="228"/>
    </location>
</feature>
<feature type="transmembrane region" description="Helical" evidence="8">
    <location>
        <begin position="325"/>
        <end position="345"/>
    </location>
</feature>
<protein>
    <submittedName>
        <fullName evidence="9">H(+)/Cl(-) exchange transporter ClcA</fullName>
    </submittedName>
</protein>